<comment type="caution">
    <text evidence="2">The sequence shown here is derived from an EMBL/GenBank/DDBJ whole genome shotgun (WGS) entry which is preliminary data.</text>
</comment>
<dbReference type="SUPFAM" id="SSF50969">
    <property type="entry name" value="YVTN repeat-like/Quinoprotein amine dehydrogenase"/>
    <property type="match status" value="1"/>
</dbReference>
<evidence type="ECO:0000256" key="1">
    <source>
        <dbReference type="SAM" id="SignalP"/>
    </source>
</evidence>
<dbReference type="InterPro" id="IPR015943">
    <property type="entry name" value="WD40/YVTN_repeat-like_dom_sf"/>
</dbReference>
<organism evidence="2 3">
    <name type="scientific">Marichromatium gracile</name>
    <name type="common">Chromatium gracile</name>
    <dbReference type="NCBI Taxonomy" id="1048"/>
    <lineage>
        <taxon>Bacteria</taxon>
        <taxon>Pseudomonadati</taxon>
        <taxon>Pseudomonadota</taxon>
        <taxon>Gammaproteobacteria</taxon>
        <taxon>Chromatiales</taxon>
        <taxon>Chromatiaceae</taxon>
        <taxon>Marichromatium</taxon>
    </lineage>
</organism>
<dbReference type="RefSeq" id="WP_242465913.1">
    <property type="nucleotide sequence ID" value="NZ_NRRH01000002.1"/>
</dbReference>
<keyword evidence="1" id="KW-0732">Signal</keyword>
<proteinExistence type="predicted"/>
<dbReference type="EMBL" id="SMDC01000001">
    <property type="protein sequence ID" value="TCW39813.1"/>
    <property type="molecule type" value="Genomic_DNA"/>
</dbReference>
<evidence type="ECO:0000313" key="3">
    <source>
        <dbReference type="Proteomes" id="UP000295247"/>
    </source>
</evidence>
<sequence length="269" mass="29850">MMQGARIGWLLLVLVVTGCDAADSGDGGAVAALDYRVVARFAHDPGAFTQGLAFADGALFEGTGEYGGSSLRRVALATGRVLQRHDLPERLFGEGITPWEDRIVQLTWRARVGLIYDRATLTPVDRFTLPGEGWGITHDGRDWIISDGSAYLSFMDPERRVIRRRVLVRERGRALRWLNELEYTPTGVWANVWRSDRLVRIDPASGAVTATLDLSMLWPRAQRPPGTDVLNGIAYAPEQDLLYVTGKRWPWLYALELLAASASTASQRK</sequence>
<dbReference type="PANTHER" id="PTHR31270:SF1">
    <property type="entry name" value="GLUTAMINYL-PEPTIDE CYCLOTRANSFERASE"/>
    <property type="match status" value="1"/>
</dbReference>
<dbReference type="Gene3D" id="2.130.10.10">
    <property type="entry name" value="YVTN repeat-like/Quinoprotein amine dehydrogenase"/>
    <property type="match status" value="1"/>
</dbReference>
<name>A0A4R4AK72_MARGR</name>
<dbReference type="InterPro" id="IPR011044">
    <property type="entry name" value="Quino_amine_DH_bsu"/>
</dbReference>
<gene>
    <name evidence="2" type="ORF">EDC29_101229</name>
</gene>
<evidence type="ECO:0000313" key="2">
    <source>
        <dbReference type="EMBL" id="TCW39813.1"/>
    </source>
</evidence>
<dbReference type="GO" id="GO:0016603">
    <property type="term" value="F:glutaminyl-peptide cyclotransferase activity"/>
    <property type="evidence" value="ECO:0007669"/>
    <property type="project" value="InterPro"/>
</dbReference>
<reference evidence="2 3" key="1">
    <citation type="submission" date="2019-03" db="EMBL/GenBank/DDBJ databases">
        <title>Genomic Encyclopedia of Type Strains, Phase IV (KMG-IV): sequencing the most valuable type-strain genomes for metagenomic binning, comparative biology and taxonomic classification.</title>
        <authorList>
            <person name="Goeker M."/>
        </authorList>
    </citation>
    <scope>NUCLEOTIDE SEQUENCE [LARGE SCALE GENOMIC DNA]</scope>
    <source>
        <strain evidence="2 3">DSM 203</strain>
    </source>
</reference>
<dbReference type="Pfam" id="PF05096">
    <property type="entry name" value="Glu_cyclase_2"/>
    <property type="match status" value="1"/>
</dbReference>
<dbReference type="AlphaFoldDB" id="A0A4R4AK72"/>
<dbReference type="InterPro" id="IPR007788">
    <property type="entry name" value="QCT"/>
</dbReference>
<accession>A0A4R4AK72</accession>
<feature type="signal peptide" evidence="1">
    <location>
        <begin position="1"/>
        <end position="21"/>
    </location>
</feature>
<keyword evidence="2" id="KW-0808">Transferase</keyword>
<dbReference type="PROSITE" id="PS51257">
    <property type="entry name" value="PROKAR_LIPOPROTEIN"/>
    <property type="match status" value="1"/>
</dbReference>
<dbReference type="Proteomes" id="UP000295247">
    <property type="component" value="Unassembled WGS sequence"/>
</dbReference>
<dbReference type="PANTHER" id="PTHR31270">
    <property type="entry name" value="GLUTAMINYL-PEPTIDE CYCLOTRANSFERASE"/>
    <property type="match status" value="1"/>
</dbReference>
<protein>
    <submittedName>
        <fullName evidence="2">Glutamine cyclotransferase</fullName>
    </submittedName>
</protein>
<feature type="chain" id="PRO_5020391568" evidence="1">
    <location>
        <begin position="22"/>
        <end position="269"/>
    </location>
</feature>